<proteinExistence type="predicted"/>
<comment type="subcellular location">
    <subcellularLocation>
        <location evidence="1">Membrane</location>
        <topology evidence="1">Multi-pass membrane protein</topology>
    </subcellularLocation>
</comment>
<dbReference type="GO" id="GO:0008324">
    <property type="term" value="F:monoatomic cation transmembrane transporter activity"/>
    <property type="evidence" value="ECO:0007669"/>
    <property type="project" value="InterPro"/>
</dbReference>
<feature type="transmembrane region" description="Helical" evidence="6">
    <location>
        <begin position="195"/>
        <end position="215"/>
    </location>
</feature>
<dbReference type="EMBL" id="CP000048">
    <property type="protein sequence ID" value="AAX17118.1"/>
    <property type="molecule type" value="Genomic_DNA"/>
</dbReference>
<gene>
    <name evidence="8" type="ordered locus">BH0616</name>
</gene>
<dbReference type="Gene3D" id="3.40.630.30">
    <property type="match status" value="1"/>
</dbReference>
<keyword evidence="2" id="KW-0813">Transport</keyword>
<keyword evidence="4 6" id="KW-1133">Transmembrane helix</keyword>
<evidence type="ECO:0000313" key="8">
    <source>
        <dbReference type="EMBL" id="AAX17118.1"/>
    </source>
</evidence>
<dbReference type="InterPro" id="IPR050291">
    <property type="entry name" value="CDF_Transporter"/>
</dbReference>
<evidence type="ECO:0000313" key="9">
    <source>
        <dbReference type="Proteomes" id="UP000008834"/>
    </source>
</evidence>
<dbReference type="SUPFAM" id="SSF161111">
    <property type="entry name" value="Cation efflux protein transmembrane domain-like"/>
    <property type="match status" value="1"/>
</dbReference>
<dbReference type="Proteomes" id="UP000008834">
    <property type="component" value="Chromosome"/>
</dbReference>
<evidence type="ECO:0000256" key="6">
    <source>
        <dbReference type="SAM" id="Phobius"/>
    </source>
</evidence>
<reference evidence="9" key="1">
    <citation type="submission" date="2004-12" db="EMBL/GenBank/DDBJ databases">
        <title>The genome sequence of Borrelia hermsii and Borrelia turicatae: comparative analysis of two agents of endemic N. America relapsing fever.</title>
        <authorList>
            <person name="Porcella S.F."/>
            <person name="Raffel S.J."/>
            <person name="Schrumpf M.E."/>
            <person name="Montgomery B."/>
            <person name="Smith T."/>
            <person name="Schwan T.G."/>
        </authorList>
    </citation>
    <scope>NUCLEOTIDE SEQUENCE [LARGE SCALE GENOMIC DNA]</scope>
    <source>
        <strain evidence="9">HS1 / DAH</strain>
    </source>
</reference>
<dbReference type="AlphaFoldDB" id="A0AA34R566"/>
<dbReference type="PANTHER" id="PTHR43840:SF15">
    <property type="entry name" value="MITOCHONDRIAL METAL TRANSPORTER 1-RELATED"/>
    <property type="match status" value="1"/>
</dbReference>
<dbReference type="PANTHER" id="PTHR43840">
    <property type="entry name" value="MITOCHONDRIAL METAL TRANSPORTER 1-RELATED"/>
    <property type="match status" value="1"/>
</dbReference>
<sequence>MIKIINDKNTNKCAHLKLAVLKKNEIYIVYTENNIKTISYLKAQIQDKEIKINDFYIDPNFKAEGIERVLIHNLIYYGKKNKLQKILCTINDIKEELKNLGFENNNNVYEKDLIYETKKNTLIMRIGFISVLAEVASIISKLTVGVIFSSFALIADALHVTSDFILSTITYFSLKITNRPETIYYPYGYKKMENLIAFIIGIIIIISGFTIFLSTTGLNKLINFRSESGLHLHHHGDNDHHHDHYHHDHYHEDKKNILEIFSNNSLKKSIWIPLIPFIFFLVKIIEYLIKFQIGKRYNNYLLLALSSSDKNCIFSHGGTTLSLLLANYVWTGFDKIISICIGFIMIKEGLHVIINNANNLLSRQNINLKREIKNTLKNININFKELNFFYQGNDLSLYIKLDLSYENGLKSLIQKTEKMKYTIKKHHKEICEIYILI</sequence>
<dbReference type="InterPro" id="IPR058533">
    <property type="entry name" value="Cation_efflux_TM"/>
</dbReference>
<feature type="transmembrane region" description="Helical" evidence="6">
    <location>
        <begin position="146"/>
        <end position="174"/>
    </location>
</feature>
<dbReference type="InterPro" id="IPR027469">
    <property type="entry name" value="Cation_efflux_TMD_sf"/>
</dbReference>
<dbReference type="Gene3D" id="1.20.1510.10">
    <property type="entry name" value="Cation efflux protein transmembrane domain"/>
    <property type="match status" value="1"/>
</dbReference>
<keyword evidence="3 6" id="KW-0812">Transmembrane</keyword>
<feature type="transmembrane region" description="Helical" evidence="6">
    <location>
        <begin position="122"/>
        <end position="140"/>
    </location>
</feature>
<organism evidence="8 9">
    <name type="scientific">Borrelia hermsii (strain HS1 / DAH)</name>
    <dbReference type="NCBI Taxonomy" id="314723"/>
    <lineage>
        <taxon>Bacteria</taxon>
        <taxon>Pseudomonadati</taxon>
        <taxon>Spirochaetota</taxon>
        <taxon>Spirochaetia</taxon>
        <taxon>Spirochaetales</taxon>
        <taxon>Borreliaceae</taxon>
        <taxon>Borrelia</taxon>
    </lineage>
</organism>
<evidence type="ECO:0000256" key="4">
    <source>
        <dbReference type="ARBA" id="ARBA00022989"/>
    </source>
</evidence>
<feature type="domain" description="Cation efflux protein transmembrane" evidence="7">
    <location>
        <begin position="128"/>
        <end position="232"/>
    </location>
</feature>
<evidence type="ECO:0000256" key="5">
    <source>
        <dbReference type="ARBA" id="ARBA00023136"/>
    </source>
</evidence>
<feature type="transmembrane region" description="Helical" evidence="6">
    <location>
        <begin position="270"/>
        <end position="289"/>
    </location>
</feature>
<dbReference type="GO" id="GO:0016020">
    <property type="term" value="C:membrane"/>
    <property type="evidence" value="ECO:0007669"/>
    <property type="project" value="UniProtKB-SubCell"/>
</dbReference>
<dbReference type="RefSeq" id="WP_012422369.1">
    <property type="nucleotide sequence ID" value="NC_010673.1"/>
</dbReference>
<evidence type="ECO:0000256" key="3">
    <source>
        <dbReference type="ARBA" id="ARBA00022692"/>
    </source>
</evidence>
<dbReference type="GeneID" id="71843438"/>
<keyword evidence="5 6" id="KW-0472">Membrane</keyword>
<dbReference type="KEGG" id="bhr:BH0616"/>
<name>A0AA34R566_BORHD</name>
<accession>A0AA34R566</accession>
<evidence type="ECO:0000259" key="7">
    <source>
        <dbReference type="Pfam" id="PF01545"/>
    </source>
</evidence>
<evidence type="ECO:0000256" key="1">
    <source>
        <dbReference type="ARBA" id="ARBA00004141"/>
    </source>
</evidence>
<evidence type="ECO:0000256" key="2">
    <source>
        <dbReference type="ARBA" id="ARBA00022448"/>
    </source>
</evidence>
<dbReference type="Pfam" id="PF01545">
    <property type="entry name" value="Cation_efflux"/>
    <property type="match status" value="1"/>
</dbReference>
<protein>
    <submittedName>
        <fullName evidence="8">Cation efflux family protein</fullName>
    </submittedName>
</protein>